<name>A0ABT5JV90_9BURK</name>
<protein>
    <recommendedName>
        <fullName evidence="3">HIRAN domain-containing protein</fullName>
    </recommendedName>
</protein>
<gene>
    <name evidence="1" type="ORF">OIK44_01870</name>
</gene>
<dbReference type="RefSeq" id="WP_273668955.1">
    <property type="nucleotide sequence ID" value="NZ_JAQQXR010000001.1"/>
</dbReference>
<reference evidence="1 2" key="1">
    <citation type="submission" date="2022-10" db="EMBL/GenBank/DDBJ databases">
        <title>Janthinobacterium sp. hw3 Genome sequencing.</title>
        <authorList>
            <person name="Park S."/>
        </authorList>
    </citation>
    <scope>NUCLEOTIDE SEQUENCE [LARGE SCALE GENOMIC DNA]</scope>
    <source>
        <strain evidence="2">hw3</strain>
    </source>
</reference>
<proteinExistence type="predicted"/>
<evidence type="ECO:0000313" key="2">
    <source>
        <dbReference type="Proteomes" id="UP001221208"/>
    </source>
</evidence>
<organism evidence="1 2">
    <name type="scientific">Janthinobacterium fluminis</name>
    <dbReference type="NCBI Taxonomy" id="2987524"/>
    <lineage>
        <taxon>Bacteria</taxon>
        <taxon>Pseudomonadati</taxon>
        <taxon>Pseudomonadota</taxon>
        <taxon>Betaproteobacteria</taxon>
        <taxon>Burkholderiales</taxon>
        <taxon>Oxalobacteraceae</taxon>
        <taxon>Janthinobacterium</taxon>
    </lineage>
</organism>
<evidence type="ECO:0000313" key="1">
    <source>
        <dbReference type="EMBL" id="MDC8756330.1"/>
    </source>
</evidence>
<accession>A0ABT5JV90</accession>
<dbReference type="Gene3D" id="3.30.70.2330">
    <property type="match status" value="1"/>
</dbReference>
<dbReference type="Proteomes" id="UP001221208">
    <property type="component" value="Unassembled WGS sequence"/>
</dbReference>
<comment type="caution">
    <text evidence="1">The sequence shown here is derived from an EMBL/GenBank/DDBJ whole genome shotgun (WGS) entry which is preliminary data.</text>
</comment>
<dbReference type="EMBL" id="JAQQXR010000001">
    <property type="protein sequence ID" value="MDC8756330.1"/>
    <property type="molecule type" value="Genomic_DNA"/>
</dbReference>
<sequence length="164" mass="17506">MQLLLLIPAIGVIYWVFKSRAPSRRDAAAAPLRKHVLAPPASAPACHWQDGGRYATEVVVESAFQGVIRALAGEPGERGADAPFPAVLVPDDLNAYDDKAVAVFVAGQLVGYLAREDALNLRRKLGRGGMAGLPTSCDARVRGGGLWQGKRLSYNVVLDIPSFD</sequence>
<evidence type="ECO:0008006" key="3">
    <source>
        <dbReference type="Google" id="ProtNLM"/>
    </source>
</evidence>
<keyword evidence="2" id="KW-1185">Reference proteome</keyword>